<organism evidence="1">
    <name type="scientific">Anguilla anguilla</name>
    <name type="common">European freshwater eel</name>
    <name type="synonym">Muraena anguilla</name>
    <dbReference type="NCBI Taxonomy" id="7936"/>
    <lineage>
        <taxon>Eukaryota</taxon>
        <taxon>Metazoa</taxon>
        <taxon>Chordata</taxon>
        <taxon>Craniata</taxon>
        <taxon>Vertebrata</taxon>
        <taxon>Euteleostomi</taxon>
        <taxon>Actinopterygii</taxon>
        <taxon>Neopterygii</taxon>
        <taxon>Teleostei</taxon>
        <taxon>Anguilliformes</taxon>
        <taxon>Anguillidae</taxon>
        <taxon>Anguilla</taxon>
    </lineage>
</organism>
<evidence type="ECO:0000313" key="1">
    <source>
        <dbReference type="EMBL" id="JAH92761.1"/>
    </source>
</evidence>
<protein>
    <submittedName>
        <fullName evidence="1">Uncharacterized protein</fullName>
    </submittedName>
</protein>
<accession>A0A0E9WR67</accession>
<dbReference type="EMBL" id="GBXM01015816">
    <property type="protein sequence ID" value="JAH92761.1"/>
    <property type="molecule type" value="Transcribed_RNA"/>
</dbReference>
<reference evidence="1" key="2">
    <citation type="journal article" date="2015" name="Fish Shellfish Immunol.">
        <title>Early steps in the European eel (Anguilla anguilla)-Vibrio vulnificus interaction in the gills: Role of the RtxA13 toxin.</title>
        <authorList>
            <person name="Callol A."/>
            <person name="Pajuelo D."/>
            <person name="Ebbesson L."/>
            <person name="Teles M."/>
            <person name="MacKenzie S."/>
            <person name="Amaro C."/>
        </authorList>
    </citation>
    <scope>NUCLEOTIDE SEQUENCE</scope>
</reference>
<dbReference type="AlphaFoldDB" id="A0A0E9WR67"/>
<proteinExistence type="predicted"/>
<reference evidence="1" key="1">
    <citation type="submission" date="2014-11" db="EMBL/GenBank/DDBJ databases">
        <authorList>
            <person name="Amaro Gonzalez C."/>
        </authorList>
    </citation>
    <scope>NUCLEOTIDE SEQUENCE</scope>
</reference>
<name>A0A0E9WR67_ANGAN</name>
<sequence length="61" mass="7473">MKYRQWKTQQDQSGLIFNPLIFRNNRCILRKNTPIRAKRLGGEERKISKIQYLYIWFLSVN</sequence>